<dbReference type="Proteomes" id="UP001147695">
    <property type="component" value="Unassembled WGS sequence"/>
</dbReference>
<evidence type="ECO:0000313" key="1">
    <source>
        <dbReference type="EMBL" id="KAJ5352557.1"/>
    </source>
</evidence>
<reference evidence="1" key="2">
    <citation type="journal article" date="2023" name="IMA Fungus">
        <title>Comparative genomic study of the Penicillium genus elucidates a diverse pangenome and 15 lateral gene transfer events.</title>
        <authorList>
            <person name="Petersen C."/>
            <person name="Sorensen T."/>
            <person name="Nielsen M.R."/>
            <person name="Sondergaard T.E."/>
            <person name="Sorensen J.L."/>
            <person name="Fitzpatrick D.A."/>
            <person name="Frisvad J.C."/>
            <person name="Nielsen K.L."/>
        </authorList>
    </citation>
    <scope>NUCLEOTIDE SEQUENCE</scope>
    <source>
        <strain evidence="1">IBT 35673</strain>
    </source>
</reference>
<protein>
    <submittedName>
        <fullName evidence="1">Uncharacterized protein</fullName>
    </submittedName>
</protein>
<dbReference type="EMBL" id="JAPZBQ010000001">
    <property type="protein sequence ID" value="KAJ5352557.1"/>
    <property type="molecule type" value="Genomic_DNA"/>
</dbReference>
<organism evidence="1 2">
    <name type="scientific">Penicillium brevicompactum</name>
    <dbReference type="NCBI Taxonomy" id="5074"/>
    <lineage>
        <taxon>Eukaryota</taxon>
        <taxon>Fungi</taxon>
        <taxon>Dikarya</taxon>
        <taxon>Ascomycota</taxon>
        <taxon>Pezizomycotina</taxon>
        <taxon>Eurotiomycetes</taxon>
        <taxon>Eurotiomycetidae</taxon>
        <taxon>Eurotiales</taxon>
        <taxon>Aspergillaceae</taxon>
        <taxon>Penicillium</taxon>
    </lineage>
</organism>
<dbReference type="AlphaFoldDB" id="A0A9W9UPL6"/>
<accession>A0A9W9UPL6</accession>
<gene>
    <name evidence="1" type="ORF">N7452_001531</name>
</gene>
<reference evidence="1" key="1">
    <citation type="submission" date="2022-12" db="EMBL/GenBank/DDBJ databases">
        <authorList>
            <person name="Petersen C."/>
        </authorList>
    </citation>
    <scope>NUCLEOTIDE SEQUENCE</scope>
    <source>
        <strain evidence="1">IBT 35673</strain>
    </source>
</reference>
<evidence type="ECO:0000313" key="2">
    <source>
        <dbReference type="Proteomes" id="UP001147695"/>
    </source>
</evidence>
<sequence>MGRASKQLVSFIEGIPEQKLLDLAIGLGKYSTENYFTRVTQTSAAQNGHQVISILGSSSTNISTAADLANEVVTQAKVPTDGSWTAEMIRKELIANRLI</sequence>
<comment type="caution">
    <text evidence="1">The sequence shown here is derived from an EMBL/GenBank/DDBJ whole genome shotgun (WGS) entry which is preliminary data.</text>
</comment>
<name>A0A9W9UPL6_PENBR</name>
<proteinExistence type="predicted"/>